<dbReference type="GO" id="GO:0003755">
    <property type="term" value="F:peptidyl-prolyl cis-trans isomerase activity"/>
    <property type="evidence" value="ECO:0007669"/>
    <property type="project" value="UniProtKB-UniRule"/>
</dbReference>
<comment type="function">
    <text evidence="1 5">PPIases accelerate the folding of proteins. It catalyzes the cis-trans isomerization of proline imidic peptide bonds in oligopeptides.</text>
</comment>
<comment type="similarity">
    <text evidence="2 5">Belongs to the cyclophilin-type PPIase family.</text>
</comment>
<dbReference type="Pfam" id="PF00160">
    <property type="entry name" value="Pro_isomerase"/>
    <property type="match status" value="1"/>
</dbReference>
<dbReference type="PROSITE" id="PS50072">
    <property type="entry name" value="CSA_PPIASE_2"/>
    <property type="match status" value="1"/>
</dbReference>
<dbReference type="InterPro" id="IPR024936">
    <property type="entry name" value="Cyclophilin-type_PPIase"/>
</dbReference>
<name>A0A2H0RBK9_UNCKA</name>
<accession>A0A2H0RBK9</accession>
<comment type="catalytic activity">
    <reaction evidence="5">
        <text>[protein]-peptidylproline (omega=180) = [protein]-peptidylproline (omega=0)</text>
        <dbReference type="Rhea" id="RHEA:16237"/>
        <dbReference type="Rhea" id="RHEA-COMP:10747"/>
        <dbReference type="Rhea" id="RHEA-COMP:10748"/>
        <dbReference type="ChEBI" id="CHEBI:83833"/>
        <dbReference type="ChEBI" id="CHEBI:83834"/>
        <dbReference type="EC" id="5.2.1.8"/>
    </reaction>
</comment>
<evidence type="ECO:0000259" key="6">
    <source>
        <dbReference type="PROSITE" id="PS50072"/>
    </source>
</evidence>
<comment type="caution">
    <text evidence="7">The sequence shown here is derived from an EMBL/GenBank/DDBJ whole genome shotgun (WGS) entry which is preliminary data.</text>
</comment>
<dbReference type="PANTHER" id="PTHR45625">
    <property type="entry name" value="PEPTIDYL-PROLYL CIS-TRANS ISOMERASE-RELATED"/>
    <property type="match status" value="1"/>
</dbReference>
<evidence type="ECO:0000256" key="5">
    <source>
        <dbReference type="RuleBase" id="RU363019"/>
    </source>
</evidence>
<evidence type="ECO:0000256" key="3">
    <source>
        <dbReference type="ARBA" id="ARBA00023110"/>
    </source>
</evidence>
<dbReference type="PROSITE" id="PS00170">
    <property type="entry name" value="CSA_PPIASE_1"/>
    <property type="match status" value="1"/>
</dbReference>
<dbReference type="GO" id="GO:0006457">
    <property type="term" value="P:protein folding"/>
    <property type="evidence" value="ECO:0007669"/>
    <property type="project" value="InterPro"/>
</dbReference>
<dbReference type="Gene3D" id="2.40.100.10">
    <property type="entry name" value="Cyclophilin-like"/>
    <property type="match status" value="1"/>
</dbReference>
<evidence type="ECO:0000256" key="2">
    <source>
        <dbReference type="ARBA" id="ARBA00007365"/>
    </source>
</evidence>
<evidence type="ECO:0000256" key="4">
    <source>
        <dbReference type="ARBA" id="ARBA00023235"/>
    </source>
</evidence>
<dbReference type="InterPro" id="IPR044666">
    <property type="entry name" value="Cyclophilin_A-like"/>
</dbReference>
<dbReference type="PRINTS" id="PR00153">
    <property type="entry name" value="CSAPPISMRASE"/>
</dbReference>
<evidence type="ECO:0000313" key="8">
    <source>
        <dbReference type="Proteomes" id="UP000230214"/>
    </source>
</evidence>
<keyword evidence="4 5" id="KW-0413">Isomerase</keyword>
<gene>
    <name evidence="7" type="ORF">COV24_00525</name>
</gene>
<dbReference type="InterPro" id="IPR002130">
    <property type="entry name" value="Cyclophilin-type_PPIase_dom"/>
</dbReference>
<feature type="domain" description="PPIase cyclophilin-type" evidence="6">
    <location>
        <begin position="18"/>
        <end position="160"/>
    </location>
</feature>
<dbReference type="EC" id="5.2.1.8" evidence="5"/>
<dbReference type="PIRSF" id="PIRSF001467">
    <property type="entry name" value="Peptidylpro_ismrse"/>
    <property type="match status" value="1"/>
</dbReference>
<reference evidence="7 8" key="1">
    <citation type="submission" date="2017-09" db="EMBL/GenBank/DDBJ databases">
        <title>Depth-based differentiation of microbial function through sediment-hosted aquifers and enrichment of novel symbionts in the deep terrestrial subsurface.</title>
        <authorList>
            <person name="Probst A.J."/>
            <person name="Ladd B."/>
            <person name="Jarett J.K."/>
            <person name="Geller-Mcgrath D.E."/>
            <person name="Sieber C.M."/>
            <person name="Emerson J.B."/>
            <person name="Anantharaman K."/>
            <person name="Thomas B.C."/>
            <person name="Malmstrom R."/>
            <person name="Stieglmeier M."/>
            <person name="Klingl A."/>
            <person name="Woyke T."/>
            <person name="Ryan C.M."/>
            <person name="Banfield J.F."/>
        </authorList>
    </citation>
    <scope>NUCLEOTIDE SEQUENCE [LARGE SCALE GENOMIC DNA]</scope>
    <source>
        <strain evidence="7">CG10_big_fil_rev_8_21_14_0_10_32_10</strain>
    </source>
</reference>
<dbReference type="PANTHER" id="PTHR45625:SF4">
    <property type="entry name" value="PEPTIDYLPROLYL ISOMERASE DOMAIN AND WD REPEAT-CONTAINING PROTEIN 1"/>
    <property type="match status" value="1"/>
</dbReference>
<dbReference type="CDD" id="cd00317">
    <property type="entry name" value="cyclophilin"/>
    <property type="match status" value="1"/>
</dbReference>
<evidence type="ECO:0000313" key="7">
    <source>
        <dbReference type="EMBL" id="PIR43867.1"/>
    </source>
</evidence>
<dbReference type="InterPro" id="IPR020892">
    <property type="entry name" value="Cyclophilin-type_PPIase_CS"/>
</dbReference>
<proteinExistence type="inferred from homology"/>
<dbReference type="InterPro" id="IPR029000">
    <property type="entry name" value="Cyclophilin-like_dom_sf"/>
</dbReference>
<dbReference type="AlphaFoldDB" id="A0A2H0RBK9"/>
<dbReference type="Proteomes" id="UP000230214">
    <property type="component" value="Unassembled WGS sequence"/>
</dbReference>
<organism evidence="7 8">
    <name type="scientific">candidate division WWE3 bacterium CG10_big_fil_rev_8_21_14_0_10_32_10</name>
    <dbReference type="NCBI Taxonomy" id="1975090"/>
    <lineage>
        <taxon>Bacteria</taxon>
        <taxon>Katanobacteria</taxon>
    </lineage>
</organism>
<evidence type="ECO:0000256" key="1">
    <source>
        <dbReference type="ARBA" id="ARBA00002388"/>
    </source>
</evidence>
<protein>
    <recommendedName>
        <fullName evidence="5">Peptidyl-prolyl cis-trans isomerase</fullName>
        <shortName evidence="5">PPIase</shortName>
        <ecNumber evidence="5">5.2.1.8</ecNumber>
    </recommendedName>
</protein>
<dbReference type="EMBL" id="PCXU01000007">
    <property type="protein sequence ID" value="PIR43867.1"/>
    <property type="molecule type" value="Genomic_DNA"/>
</dbReference>
<sequence length="163" mass="17818">MTIDTTKNYFAVLQTDKGAIKIDLFENKTSITVNNFVYLANNNFYNNTIFHRVIKDFMIQGGDPTGTGAGGPGYQFDDEPFDGEYKKGTVAMANAGPNTNGSQFFIMHGNTPLPKNYVIFGNVVEGLDVVDKIAQSSVEMSPSGEMSKPVEPTVIESVEITEE</sequence>
<keyword evidence="3 5" id="KW-0697">Rotamase</keyword>
<dbReference type="SUPFAM" id="SSF50891">
    <property type="entry name" value="Cyclophilin-like"/>
    <property type="match status" value="1"/>
</dbReference>